<dbReference type="InterPro" id="IPR011009">
    <property type="entry name" value="Kinase-like_dom_sf"/>
</dbReference>
<evidence type="ECO:0000313" key="2">
    <source>
        <dbReference type="Proteomes" id="UP000002035"/>
    </source>
</evidence>
<dbReference type="Gene3D" id="1.10.510.10">
    <property type="entry name" value="Transferase(Phosphotransferase) domain 1"/>
    <property type="match status" value="1"/>
</dbReference>
<proteinExistence type="predicted"/>
<dbReference type="EMBL" id="DS995701">
    <property type="protein sequence ID" value="EEQ27331.1"/>
    <property type="molecule type" value="Genomic_DNA"/>
</dbReference>
<evidence type="ECO:0000313" key="1">
    <source>
        <dbReference type="EMBL" id="EEQ27331.1"/>
    </source>
</evidence>
<reference evidence="2" key="1">
    <citation type="journal article" date="2012" name="MBio">
        <title>Comparative genome analysis of Trichophyton rubrum and related dermatophytes reveals candidate genes involved in infection.</title>
        <authorList>
            <person name="Martinez D.A."/>
            <person name="Oliver B.G."/>
            <person name="Graeser Y."/>
            <person name="Goldberg J.M."/>
            <person name="Li W."/>
            <person name="Martinez-Rossi N.M."/>
            <person name="Monod M."/>
            <person name="Shelest E."/>
            <person name="Barton R.C."/>
            <person name="Birch E."/>
            <person name="Brakhage A.A."/>
            <person name="Chen Z."/>
            <person name="Gurr S.J."/>
            <person name="Heiman D."/>
            <person name="Heitman J."/>
            <person name="Kosti I."/>
            <person name="Rossi A."/>
            <person name="Saif S."/>
            <person name="Samalova M."/>
            <person name="Saunders C.W."/>
            <person name="Shea T."/>
            <person name="Summerbell R.C."/>
            <person name="Xu J."/>
            <person name="Young S."/>
            <person name="Zeng Q."/>
            <person name="Birren B.W."/>
            <person name="Cuomo C.A."/>
            <person name="White T.C."/>
        </authorList>
    </citation>
    <scope>NUCLEOTIDE SEQUENCE [LARGE SCALE GENOMIC DNA]</scope>
    <source>
        <strain evidence="2">ATCC MYA-4605 / CBS 113480</strain>
    </source>
</reference>
<dbReference type="AlphaFoldDB" id="C5FBZ7"/>
<dbReference type="STRING" id="554155.C5FBZ7"/>
<dbReference type="SUPFAM" id="SSF56112">
    <property type="entry name" value="Protein kinase-like (PK-like)"/>
    <property type="match status" value="1"/>
</dbReference>
<protein>
    <recommendedName>
        <fullName evidence="3">Protein kinase domain-containing protein</fullName>
    </recommendedName>
</protein>
<sequence length="242" mass="27775">MSSILTWLRTTIRRLPYPLYDFLSLGGAWRGIIRGFQIPEVLYCDIFDSKYQVVRKLGFDVIQLCIHISAIVLYINTCPRGHRHVALKIHKREGVDQDEIEAYEQPSKGNQQLSPPLLLTIPEAALLSAFVTFYIEIQPSDLQKIFLKQSSSKLVNCAPMYASRRFGLTRKIGNAALSDFGSAPGVYRSPEAMLNIEWSYPIDIWNVADMSFDIGQWKADIKMYLQGRNKKEFLSFMRDMLQ</sequence>
<dbReference type="Proteomes" id="UP000002035">
    <property type="component" value="Unassembled WGS sequence"/>
</dbReference>
<organism evidence="1 2">
    <name type="scientific">Arthroderma otae (strain ATCC MYA-4605 / CBS 113480)</name>
    <name type="common">Microsporum canis</name>
    <dbReference type="NCBI Taxonomy" id="554155"/>
    <lineage>
        <taxon>Eukaryota</taxon>
        <taxon>Fungi</taxon>
        <taxon>Dikarya</taxon>
        <taxon>Ascomycota</taxon>
        <taxon>Pezizomycotina</taxon>
        <taxon>Eurotiomycetes</taxon>
        <taxon>Eurotiomycetidae</taxon>
        <taxon>Onygenales</taxon>
        <taxon>Arthrodermataceae</taxon>
        <taxon>Microsporum</taxon>
    </lineage>
</organism>
<dbReference type="GeneID" id="9225095"/>
<dbReference type="VEuPathDB" id="FungiDB:MCYG_00219"/>
<gene>
    <name evidence="1" type="ORF">MCYG_00219</name>
</gene>
<name>C5FBZ7_ARTOC</name>
<dbReference type="HOGENOM" id="CLU_1146959_0_0_1"/>
<evidence type="ECO:0008006" key="3">
    <source>
        <dbReference type="Google" id="ProtNLM"/>
    </source>
</evidence>
<keyword evidence="2" id="KW-1185">Reference proteome</keyword>
<dbReference type="RefSeq" id="XP_002850115.1">
    <property type="nucleotide sequence ID" value="XM_002850069.1"/>
</dbReference>
<accession>C5FBZ7</accession>